<dbReference type="Gene3D" id="2.40.340.10">
    <property type="entry name" value="MoeA, C-terminal, domain IV"/>
    <property type="match status" value="1"/>
</dbReference>
<sequence length="404" mass="43157">MKRKIYLKKTPWQEALHVFLSKCEASIPVASEEISVEESLGRVAAEDVVAHISSPHFNASAMDGVAVASGETIGADLSAPKRLKIGEDAEFVDTGAPLPQGFDAVVQIEDVHHVDADTIEINSAVAPWHYVRQVGEDIREGDLLVIRDSVIDPYDIGALLAGGVTSIPVRRKPRVGVLPTGSELVEPGDELKPGSTVEFNSRMVKALVTQWGGLCHRYAPVGDERDSLQETVGRISGENDVLLIIAGSSAGRRDFTRQIIEDLGEVFVHGVNVMPGKPVVLGRIEKRPVVGLPGYPVSAAIIMDLFVKPLLFAMLGVPPPERPRVQARLSQRVVSKLGMEEFVRVTLSGQNGEVTAAPLGRGAGVITSLAKADGFLVVPADVEGLEAGAMVEVELLKGSWRVSG</sequence>
<dbReference type="Gene3D" id="2.170.190.11">
    <property type="entry name" value="Molybdopterin biosynthesis moea protein, domain 3"/>
    <property type="match status" value="1"/>
</dbReference>
<comment type="cofactor">
    <cofactor evidence="6">
        <name>Mg(2+)</name>
        <dbReference type="ChEBI" id="CHEBI:18420"/>
    </cofactor>
</comment>
<dbReference type="GO" id="GO:0061599">
    <property type="term" value="F:molybdopterin molybdotransferase activity"/>
    <property type="evidence" value="ECO:0007669"/>
    <property type="project" value="UniProtKB-UniRule"/>
</dbReference>
<dbReference type="Pfam" id="PF03454">
    <property type="entry name" value="MoeA_C"/>
    <property type="match status" value="1"/>
</dbReference>
<dbReference type="PANTHER" id="PTHR10192">
    <property type="entry name" value="MOLYBDOPTERIN BIOSYNTHESIS PROTEIN"/>
    <property type="match status" value="1"/>
</dbReference>
<dbReference type="NCBIfam" id="NF045515">
    <property type="entry name" value="Glp_gephyrin"/>
    <property type="match status" value="1"/>
</dbReference>
<dbReference type="PANTHER" id="PTHR10192:SF16">
    <property type="entry name" value="MOLYBDOPTERIN MOLYBDENUMTRANSFERASE"/>
    <property type="match status" value="1"/>
</dbReference>
<dbReference type="EC" id="2.10.1.1" evidence="6"/>
<dbReference type="InterPro" id="IPR001453">
    <property type="entry name" value="MoaB/Mog_dom"/>
</dbReference>
<dbReference type="SUPFAM" id="SSF63867">
    <property type="entry name" value="MoeA C-terminal domain-like"/>
    <property type="match status" value="1"/>
</dbReference>
<keyword evidence="6" id="KW-0808">Transferase</keyword>
<gene>
    <name evidence="8" type="ORF">AMJ39_09730</name>
</gene>
<dbReference type="GO" id="GO:0046872">
    <property type="term" value="F:metal ion binding"/>
    <property type="evidence" value="ECO:0007669"/>
    <property type="project" value="UniProtKB-UniRule"/>
</dbReference>
<dbReference type="Gene3D" id="3.40.980.10">
    <property type="entry name" value="MoaB/Mog-like domain"/>
    <property type="match status" value="1"/>
</dbReference>
<organism evidence="8 9">
    <name type="scientific">candidate division TA06 bacterium DG_24</name>
    <dbReference type="NCBI Taxonomy" id="1703770"/>
    <lineage>
        <taxon>Bacteria</taxon>
        <taxon>Bacteria division TA06</taxon>
    </lineage>
</organism>
<dbReference type="FunFam" id="2.40.340.10:FF:000005">
    <property type="entry name" value="Molybdopterin molybdenumtransferase MoeA"/>
    <property type="match status" value="1"/>
</dbReference>
<dbReference type="Pfam" id="PF00994">
    <property type="entry name" value="MoCF_biosynth"/>
    <property type="match status" value="1"/>
</dbReference>
<evidence type="ECO:0000256" key="6">
    <source>
        <dbReference type="RuleBase" id="RU365090"/>
    </source>
</evidence>
<evidence type="ECO:0000256" key="5">
    <source>
        <dbReference type="ARBA" id="ARBA00047317"/>
    </source>
</evidence>
<evidence type="ECO:0000259" key="7">
    <source>
        <dbReference type="SMART" id="SM00852"/>
    </source>
</evidence>
<dbReference type="Proteomes" id="UP000052008">
    <property type="component" value="Unassembled WGS sequence"/>
</dbReference>
<comment type="catalytic activity">
    <reaction evidence="5">
        <text>adenylyl-molybdopterin + molybdate = Mo-molybdopterin + AMP + H(+)</text>
        <dbReference type="Rhea" id="RHEA:35047"/>
        <dbReference type="ChEBI" id="CHEBI:15378"/>
        <dbReference type="ChEBI" id="CHEBI:36264"/>
        <dbReference type="ChEBI" id="CHEBI:62727"/>
        <dbReference type="ChEBI" id="CHEBI:71302"/>
        <dbReference type="ChEBI" id="CHEBI:456215"/>
        <dbReference type="EC" id="2.10.1.1"/>
    </reaction>
</comment>
<proteinExistence type="inferred from homology"/>
<name>A0A0S7WN94_UNCT6</name>
<evidence type="ECO:0000313" key="9">
    <source>
        <dbReference type="Proteomes" id="UP000052008"/>
    </source>
</evidence>
<evidence type="ECO:0000256" key="1">
    <source>
        <dbReference type="ARBA" id="ARBA00002901"/>
    </source>
</evidence>
<evidence type="ECO:0000313" key="8">
    <source>
        <dbReference type="EMBL" id="KPJ51523.1"/>
    </source>
</evidence>
<reference evidence="8 9" key="1">
    <citation type="journal article" date="2015" name="Microbiome">
        <title>Genomic resolution of linkages in carbon, nitrogen, and sulfur cycling among widespread estuary sediment bacteria.</title>
        <authorList>
            <person name="Baker B.J."/>
            <person name="Lazar C.S."/>
            <person name="Teske A.P."/>
            <person name="Dick G.J."/>
        </authorList>
    </citation>
    <scope>NUCLEOTIDE SEQUENCE [LARGE SCALE GENOMIC DNA]</scope>
    <source>
        <strain evidence="8">DG_24</strain>
    </source>
</reference>
<keyword evidence="4 6" id="KW-0501">Molybdenum cofactor biosynthesis</keyword>
<dbReference type="SUPFAM" id="SSF63882">
    <property type="entry name" value="MoeA N-terminal region -like"/>
    <property type="match status" value="1"/>
</dbReference>
<dbReference type="InterPro" id="IPR036135">
    <property type="entry name" value="MoeA_linker/N_sf"/>
</dbReference>
<comment type="function">
    <text evidence="1 6">Catalyzes the insertion of molybdate into adenylated molybdopterin with the concomitant release of AMP.</text>
</comment>
<dbReference type="Gene3D" id="3.90.105.10">
    <property type="entry name" value="Molybdopterin biosynthesis moea protein, domain 2"/>
    <property type="match status" value="1"/>
</dbReference>
<dbReference type="UniPathway" id="UPA00344"/>
<evidence type="ECO:0000256" key="2">
    <source>
        <dbReference type="ARBA" id="ARBA00005046"/>
    </source>
</evidence>
<keyword evidence="6" id="KW-0479">Metal-binding</keyword>
<evidence type="ECO:0000256" key="3">
    <source>
        <dbReference type="ARBA" id="ARBA00010763"/>
    </source>
</evidence>
<dbReference type="InterPro" id="IPR036688">
    <property type="entry name" value="MoeA_C_domain_IV_sf"/>
</dbReference>
<feature type="domain" description="MoaB/Mog" evidence="7">
    <location>
        <begin position="176"/>
        <end position="313"/>
    </location>
</feature>
<comment type="pathway">
    <text evidence="2 6">Cofactor biosynthesis; molybdopterin biosynthesis.</text>
</comment>
<dbReference type="Pfam" id="PF03453">
    <property type="entry name" value="MoeA_N"/>
    <property type="match status" value="1"/>
</dbReference>
<dbReference type="InterPro" id="IPR036425">
    <property type="entry name" value="MoaB/Mog-like_dom_sf"/>
</dbReference>
<comment type="caution">
    <text evidence="8">The sequence shown here is derived from an EMBL/GenBank/DDBJ whole genome shotgun (WGS) entry which is preliminary data.</text>
</comment>
<dbReference type="InterPro" id="IPR005111">
    <property type="entry name" value="MoeA_C_domain_IV"/>
</dbReference>
<dbReference type="SUPFAM" id="SSF53218">
    <property type="entry name" value="Molybdenum cofactor biosynthesis proteins"/>
    <property type="match status" value="1"/>
</dbReference>
<dbReference type="GO" id="GO:0005829">
    <property type="term" value="C:cytosol"/>
    <property type="evidence" value="ECO:0007669"/>
    <property type="project" value="TreeGrafter"/>
</dbReference>
<dbReference type="CDD" id="cd00887">
    <property type="entry name" value="MoeA"/>
    <property type="match status" value="1"/>
</dbReference>
<dbReference type="InterPro" id="IPR038987">
    <property type="entry name" value="MoeA-like"/>
</dbReference>
<accession>A0A0S7WN94</accession>
<dbReference type="STRING" id="1703770.AMJ39_09730"/>
<dbReference type="InterPro" id="IPR005110">
    <property type="entry name" value="MoeA_linker/N"/>
</dbReference>
<dbReference type="GO" id="GO:0006777">
    <property type="term" value="P:Mo-molybdopterin cofactor biosynthetic process"/>
    <property type="evidence" value="ECO:0007669"/>
    <property type="project" value="UniProtKB-UniRule"/>
</dbReference>
<protein>
    <recommendedName>
        <fullName evidence="6">Molybdopterin molybdenumtransferase</fullName>
        <ecNumber evidence="6">2.10.1.1</ecNumber>
    </recommendedName>
</protein>
<dbReference type="EMBL" id="LIZS01000115">
    <property type="protein sequence ID" value="KPJ51523.1"/>
    <property type="molecule type" value="Genomic_DNA"/>
</dbReference>
<keyword evidence="6" id="KW-0460">Magnesium</keyword>
<dbReference type="AlphaFoldDB" id="A0A0S7WN94"/>
<comment type="similarity">
    <text evidence="3 6">Belongs to the MoeA family.</text>
</comment>
<keyword evidence="6" id="KW-0500">Molybdenum</keyword>
<evidence type="ECO:0000256" key="4">
    <source>
        <dbReference type="ARBA" id="ARBA00023150"/>
    </source>
</evidence>
<dbReference type="SMART" id="SM00852">
    <property type="entry name" value="MoCF_biosynth"/>
    <property type="match status" value="1"/>
</dbReference>